<reference evidence="10" key="2">
    <citation type="submission" date="2023-05" db="EMBL/GenBank/DDBJ databases">
        <authorList>
            <consortium name="Lawrence Berkeley National Laboratory"/>
            <person name="Steindorff A."/>
            <person name="Hensen N."/>
            <person name="Bonometti L."/>
            <person name="Westerberg I."/>
            <person name="Brannstrom I.O."/>
            <person name="Guillou S."/>
            <person name="Cros-Aarteil S."/>
            <person name="Calhoun S."/>
            <person name="Haridas S."/>
            <person name="Kuo A."/>
            <person name="Mondo S."/>
            <person name="Pangilinan J."/>
            <person name="Riley R."/>
            <person name="Labutti K."/>
            <person name="Andreopoulos B."/>
            <person name="Lipzen A."/>
            <person name="Chen C."/>
            <person name="Yanf M."/>
            <person name="Daum C."/>
            <person name="Ng V."/>
            <person name="Clum A."/>
            <person name="Ohm R."/>
            <person name="Martin F."/>
            <person name="Silar P."/>
            <person name="Natvig D."/>
            <person name="Lalanne C."/>
            <person name="Gautier V."/>
            <person name="Ament-Velasquez S.L."/>
            <person name="Kruys A."/>
            <person name="Hutchinson M.I."/>
            <person name="Powell A.J."/>
            <person name="Barry K."/>
            <person name="Miller A.N."/>
            <person name="Grigoriev I.V."/>
            <person name="Debuchy R."/>
            <person name="Gladieux P."/>
            <person name="Thoren M.H."/>
            <person name="Johannesson H."/>
        </authorList>
    </citation>
    <scope>NUCLEOTIDE SEQUENCE</scope>
    <source>
        <strain evidence="10">CBS 990.96</strain>
    </source>
</reference>
<evidence type="ECO:0000256" key="6">
    <source>
        <dbReference type="PROSITE-ProRule" id="PRU00023"/>
    </source>
</evidence>
<dbReference type="SFLD" id="SFLDS00057">
    <property type="entry name" value="Glutaminase/Asparaginase"/>
    <property type="match status" value="1"/>
</dbReference>
<dbReference type="PIRSF" id="PIRSF001220">
    <property type="entry name" value="L-ASNase_gatD"/>
    <property type="match status" value="1"/>
</dbReference>
<dbReference type="PROSITE" id="PS50088">
    <property type="entry name" value="ANK_REPEAT"/>
    <property type="match status" value="2"/>
</dbReference>
<keyword evidence="11" id="KW-1185">Reference proteome</keyword>
<evidence type="ECO:0000256" key="7">
    <source>
        <dbReference type="SAM" id="MobiDB-lite"/>
    </source>
</evidence>
<evidence type="ECO:0000256" key="3">
    <source>
        <dbReference type="ARBA" id="ARBA00022801"/>
    </source>
</evidence>
<dbReference type="Gene3D" id="1.25.40.20">
    <property type="entry name" value="Ankyrin repeat-containing domain"/>
    <property type="match status" value="1"/>
</dbReference>
<dbReference type="InterPro" id="IPR006034">
    <property type="entry name" value="Asparaginase/glutaminase-like"/>
</dbReference>
<feature type="compositionally biased region" description="Low complexity" evidence="7">
    <location>
        <begin position="540"/>
        <end position="585"/>
    </location>
</feature>
<dbReference type="PROSITE" id="PS50297">
    <property type="entry name" value="ANK_REP_REGION"/>
    <property type="match status" value="1"/>
</dbReference>
<feature type="repeat" description="ANK" evidence="6">
    <location>
        <begin position="449"/>
        <end position="481"/>
    </location>
</feature>
<comment type="similarity">
    <text evidence="5">In the N-terminal section; belongs to the asparaginase 1 family.</text>
</comment>
<dbReference type="Gene3D" id="3.40.50.40">
    <property type="match status" value="1"/>
</dbReference>
<evidence type="ECO:0000256" key="5">
    <source>
        <dbReference type="ARBA" id="ARBA00061199"/>
    </source>
</evidence>
<evidence type="ECO:0000313" key="11">
    <source>
        <dbReference type="Proteomes" id="UP001301958"/>
    </source>
</evidence>
<dbReference type="PANTHER" id="PTHR11707:SF28">
    <property type="entry name" value="60 KDA LYSOPHOSPHOLIPASE"/>
    <property type="match status" value="1"/>
</dbReference>
<dbReference type="EC" id="3.5.1.1" evidence="1"/>
<dbReference type="InterPro" id="IPR040919">
    <property type="entry name" value="Asparaginase_C"/>
</dbReference>
<dbReference type="PANTHER" id="PTHR11707">
    <property type="entry name" value="L-ASPARAGINASE"/>
    <property type="match status" value="1"/>
</dbReference>
<dbReference type="FunFam" id="3.40.50.40:FF:000001">
    <property type="entry name" value="L-asparaginase 1"/>
    <property type="match status" value="1"/>
</dbReference>
<protein>
    <recommendedName>
        <fullName evidence="1">asparaginase</fullName>
        <ecNumber evidence="1">3.5.1.1</ecNumber>
    </recommendedName>
</protein>
<feature type="repeat" description="ANK" evidence="6">
    <location>
        <begin position="482"/>
        <end position="514"/>
    </location>
</feature>
<evidence type="ECO:0000256" key="1">
    <source>
        <dbReference type="ARBA" id="ARBA00012920"/>
    </source>
</evidence>
<dbReference type="Pfam" id="PF12796">
    <property type="entry name" value="Ank_2"/>
    <property type="match status" value="1"/>
</dbReference>
<accession>A0AAN7H2T1</accession>
<feature type="region of interest" description="Disordered" evidence="7">
    <location>
        <begin position="519"/>
        <end position="626"/>
    </location>
</feature>
<dbReference type="SUPFAM" id="SSF53774">
    <property type="entry name" value="Glutaminase/Asparaginase"/>
    <property type="match status" value="1"/>
</dbReference>
<sequence length="626" mass="66048">MGGVTFMEGKNRQLLPESRVLIIMTGGTICMQDSPDGLVPMTGFLENAMAPRPSFNDSSARRVKIPAYRNKVKIELDSLRTPPSAYSRHIRYGILEFSPLLDSSSISSIGWTEIAMTIKENYHLFDGFVVLHGTDSLAYTASALSFMMSDLGKPVILTGSQASIFALQSDAVDNLLGSLIIAGTFVIPEVCLFFSHTLFRGNRTTKVSASSFEAFDSPNCDPLAKVTSLGVEVNWGLVQRPTKIAEFNITKYLDTAHVASLRIFPGIKPEMVDSVLKVPDLRGLILETFGMGNAPGGVDGSLTRVIKNAVDRGIIIVNVSQCTNGFVSPLYAPGTALGRAGVVFGHDLTTEGALTKLSYLLALDNPRLSNAQISAQMAHSLRGEMTEMTVPSFSHPAGSIDAAVARLTSAESAFTALGYAIRKGELRTVQEILEGDEFNHQLLKKADYAGNTAVHLAAIGPNHEIMEYILQKGASVHARNMANNTPLYLAEKTGNVKCIQLLKKAGAHLWLNNESSVLAPSGTASRRVSTGGPNNAYGDSRPASSPSSRPGSSSGSRPGSSSGPTPGSRPGSNSGSRPGSRGSESVNADSGHAPSVANGNVNGNGAKKGSTSGRPPLTGETGKIVG</sequence>
<feature type="compositionally biased region" description="Polar residues" evidence="7">
    <location>
        <begin position="519"/>
        <end position="533"/>
    </location>
</feature>
<dbReference type="InterPro" id="IPR036770">
    <property type="entry name" value="Ankyrin_rpt-contain_sf"/>
</dbReference>
<name>A0AAN7H2T1_9PEZI</name>
<dbReference type="SUPFAM" id="SSF48403">
    <property type="entry name" value="Ankyrin repeat"/>
    <property type="match status" value="1"/>
</dbReference>
<dbReference type="CDD" id="cd08963">
    <property type="entry name" value="L-asparaginase_I"/>
    <property type="match status" value="1"/>
</dbReference>
<dbReference type="EMBL" id="MU865299">
    <property type="protein sequence ID" value="KAK4230448.1"/>
    <property type="molecule type" value="Genomic_DNA"/>
</dbReference>
<evidence type="ECO:0000256" key="2">
    <source>
        <dbReference type="ARBA" id="ARBA00022737"/>
    </source>
</evidence>
<keyword evidence="4 6" id="KW-0040">ANK repeat</keyword>
<dbReference type="InterPro" id="IPR027473">
    <property type="entry name" value="L-asparaginase_C"/>
</dbReference>
<comment type="caution">
    <text evidence="10">The sequence shown here is derived from an EMBL/GenBank/DDBJ whole genome shotgun (WGS) entry which is preliminary data.</text>
</comment>
<dbReference type="PRINTS" id="PR00139">
    <property type="entry name" value="ASNGLNASE"/>
</dbReference>
<keyword evidence="2" id="KW-0677">Repeat</keyword>
<feature type="compositionally biased region" description="Low complexity" evidence="7">
    <location>
        <begin position="596"/>
        <end position="609"/>
    </location>
</feature>
<feature type="domain" description="Asparaginase/glutaminase C-terminal" evidence="9">
    <location>
        <begin position="257"/>
        <end position="365"/>
    </location>
</feature>
<dbReference type="InterPro" id="IPR027474">
    <property type="entry name" value="L-asparaginase_N"/>
</dbReference>
<dbReference type="GO" id="GO:0009066">
    <property type="term" value="P:aspartate family amino acid metabolic process"/>
    <property type="evidence" value="ECO:0007669"/>
    <property type="project" value="UniProtKB-ARBA"/>
</dbReference>
<dbReference type="PIRSF" id="PIRSF500176">
    <property type="entry name" value="L_ASNase"/>
    <property type="match status" value="1"/>
</dbReference>
<reference evidence="10" key="1">
    <citation type="journal article" date="2023" name="Mol. Phylogenet. Evol.">
        <title>Genome-scale phylogeny and comparative genomics of the fungal order Sordariales.</title>
        <authorList>
            <person name="Hensen N."/>
            <person name="Bonometti L."/>
            <person name="Westerberg I."/>
            <person name="Brannstrom I.O."/>
            <person name="Guillou S."/>
            <person name="Cros-Aarteil S."/>
            <person name="Calhoun S."/>
            <person name="Haridas S."/>
            <person name="Kuo A."/>
            <person name="Mondo S."/>
            <person name="Pangilinan J."/>
            <person name="Riley R."/>
            <person name="LaButti K."/>
            <person name="Andreopoulos B."/>
            <person name="Lipzen A."/>
            <person name="Chen C."/>
            <person name="Yan M."/>
            <person name="Daum C."/>
            <person name="Ng V."/>
            <person name="Clum A."/>
            <person name="Steindorff A."/>
            <person name="Ohm R.A."/>
            <person name="Martin F."/>
            <person name="Silar P."/>
            <person name="Natvig D.O."/>
            <person name="Lalanne C."/>
            <person name="Gautier V."/>
            <person name="Ament-Velasquez S.L."/>
            <person name="Kruys A."/>
            <person name="Hutchinson M.I."/>
            <person name="Powell A.J."/>
            <person name="Barry K."/>
            <person name="Miller A.N."/>
            <person name="Grigoriev I.V."/>
            <person name="Debuchy R."/>
            <person name="Gladieux P."/>
            <person name="Hiltunen Thoren M."/>
            <person name="Johannesson H."/>
        </authorList>
    </citation>
    <scope>NUCLEOTIDE SEQUENCE</scope>
    <source>
        <strain evidence="10">CBS 990.96</strain>
    </source>
</reference>
<evidence type="ECO:0000259" key="8">
    <source>
        <dbReference type="Pfam" id="PF00710"/>
    </source>
</evidence>
<dbReference type="InterPro" id="IPR002110">
    <property type="entry name" value="Ankyrin_rpt"/>
</dbReference>
<gene>
    <name evidence="10" type="ORF">QBC38DRAFT_42284</name>
</gene>
<dbReference type="SMART" id="SM00248">
    <property type="entry name" value="ANK"/>
    <property type="match status" value="3"/>
</dbReference>
<dbReference type="GO" id="GO:0004067">
    <property type="term" value="F:asparaginase activity"/>
    <property type="evidence" value="ECO:0007669"/>
    <property type="project" value="UniProtKB-UniRule"/>
</dbReference>
<evidence type="ECO:0000313" key="10">
    <source>
        <dbReference type="EMBL" id="KAK4230448.1"/>
    </source>
</evidence>
<organism evidence="10 11">
    <name type="scientific">Podospora fimiseda</name>
    <dbReference type="NCBI Taxonomy" id="252190"/>
    <lineage>
        <taxon>Eukaryota</taxon>
        <taxon>Fungi</taxon>
        <taxon>Dikarya</taxon>
        <taxon>Ascomycota</taxon>
        <taxon>Pezizomycotina</taxon>
        <taxon>Sordariomycetes</taxon>
        <taxon>Sordariomycetidae</taxon>
        <taxon>Sordariales</taxon>
        <taxon>Podosporaceae</taxon>
        <taxon>Podospora</taxon>
    </lineage>
</organism>
<dbReference type="InterPro" id="IPR041725">
    <property type="entry name" value="L-asparaginase_I"/>
</dbReference>
<evidence type="ECO:0000259" key="9">
    <source>
        <dbReference type="Pfam" id="PF17763"/>
    </source>
</evidence>
<dbReference type="FunFam" id="3.40.50.1170:FF:000003">
    <property type="entry name" value="60 kDa lysophospholipase"/>
    <property type="match status" value="1"/>
</dbReference>
<dbReference type="Gene3D" id="3.40.50.1170">
    <property type="entry name" value="L-asparaginase, N-terminal domain"/>
    <property type="match status" value="1"/>
</dbReference>
<dbReference type="PROSITE" id="PS51732">
    <property type="entry name" value="ASN_GLN_ASE_3"/>
    <property type="match status" value="1"/>
</dbReference>
<dbReference type="InterPro" id="IPR036152">
    <property type="entry name" value="Asp/glu_Ase-like_sf"/>
</dbReference>
<proteinExistence type="inferred from homology"/>
<dbReference type="AlphaFoldDB" id="A0AAN7H2T1"/>
<evidence type="ECO:0000256" key="4">
    <source>
        <dbReference type="ARBA" id="ARBA00023043"/>
    </source>
</evidence>
<dbReference type="Pfam" id="PF17763">
    <property type="entry name" value="Asparaginase_C"/>
    <property type="match status" value="1"/>
</dbReference>
<dbReference type="Proteomes" id="UP001301958">
    <property type="component" value="Unassembled WGS sequence"/>
</dbReference>
<feature type="domain" description="L-asparaginase N-terminal" evidence="8">
    <location>
        <begin position="19"/>
        <end position="236"/>
    </location>
</feature>
<dbReference type="InterPro" id="IPR037152">
    <property type="entry name" value="L-asparaginase_N_sf"/>
</dbReference>
<dbReference type="Pfam" id="PF00710">
    <property type="entry name" value="Asparaginase"/>
    <property type="match status" value="1"/>
</dbReference>
<dbReference type="SMART" id="SM00870">
    <property type="entry name" value="Asparaginase"/>
    <property type="match status" value="1"/>
</dbReference>
<keyword evidence="3" id="KW-0378">Hydrolase</keyword>